<feature type="transmembrane region" description="Helical" evidence="5">
    <location>
        <begin position="326"/>
        <end position="343"/>
    </location>
</feature>
<evidence type="ECO:0000259" key="6">
    <source>
        <dbReference type="Pfam" id="PF01699"/>
    </source>
</evidence>
<feature type="transmembrane region" description="Helical" evidence="5">
    <location>
        <begin position="290"/>
        <end position="314"/>
    </location>
</feature>
<gene>
    <name evidence="7" type="ORF">LX15_001878</name>
</gene>
<evidence type="ECO:0000256" key="4">
    <source>
        <dbReference type="ARBA" id="ARBA00023136"/>
    </source>
</evidence>
<feature type="transmembrane region" description="Helical" evidence="5">
    <location>
        <begin position="137"/>
        <end position="160"/>
    </location>
</feature>
<feature type="domain" description="Sodium/calcium exchanger membrane region" evidence="6">
    <location>
        <begin position="223"/>
        <end position="364"/>
    </location>
</feature>
<evidence type="ECO:0000313" key="8">
    <source>
        <dbReference type="Proteomes" id="UP001205311"/>
    </source>
</evidence>
<reference evidence="7 8" key="1">
    <citation type="submission" date="2022-06" db="EMBL/GenBank/DDBJ databases">
        <title>Genomic Encyclopedia of Archaeal and Bacterial Type Strains, Phase II (KMG-II): from individual species to whole genera.</title>
        <authorList>
            <person name="Goeker M."/>
        </authorList>
    </citation>
    <scope>NUCLEOTIDE SEQUENCE [LARGE SCALE GENOMIC DNA]</scope>
    <source>
        <strain evidence="7 8">DSM 40477</strain>
    </source>
</reference>
<feature type="transmembrane region" description="Helical" evidence="5">
    <location>
        <begin position="12"/>
        <end position="33"/>
    </location>
</feature>
<dbReference type="PANTHER" id="PTHR37958">
    <property type="entry name" value="SODIUM-POTASSIUM/PROTON ANTIPORTER CHAA"/>
    <property type="match status" value="1"/>
</dbReference>
<protein>
    <submittedName>
        <fullName evidence="7">Ca2+:H+ antiporter</fullName>
    </submittedName>
</protein>
<evidence type="ECO:0000256" key="2">
    <source>
        <dbReference type="ARBA" id="ARBA00022692"/>
    </source>
</evidence>
<feature type="transmembrane region" description="Helical" evidence="5">
    <location>
        <begin position="220"/>
        <end position="241"/>
    </location>
</feature>
<keyword evidence="8" id="KW-1185">Reference proteome</keyword>
<sequence>MDIRVKRVNALALPRWSVVVPPLSVLVLAVGWGRASLGVALLVLVCLALAGAVIAAVHHAEVVAHRVGEPFGTLVLAVAVTVIEVALIVTLMASGGDKAASLARDTVFAAIMITCNGIVGLALLVGSLRHRVQEFRAHASGGAFAVVLALVTLSLVLPTFTTSSPGPTFSGAQLAFAGAASFVMYGLFVFVQTVRHRDYFLPKVDRTPDDHAEAPATRTALLSLGLLLICLVAVVGLAKTVSPTLEAAVAAAGAPVSLVGVLIALLVLMPETVAAVRAALRDRLQVSLNLALGSALASIGLTIPAIALASLWLTGPLVLGLDGKELVLLVLTGGVGTLTLVSGRATVLQGAVHLMVFSAFLLLAVTP</sequence>
<feature type="transmembrane region" description="Helical" evidence="5">
    <location>
        <begin position="247"/>
        <end position="269"/>
    </location>
</feature>
<keyword evidence="2 5" id="KW-0812">Transmembrane</keyword>
<dbReference type="Pfam" id="PF01699">
    <property type="entry name" value="Na_Ca_ex"/>
    <property type="match status" value="2"/>
</dbReference>
<proteinExistence type="predicted"/>
<dbReference type="Proteomes" id="UP001205311">
    <property type="component" value="Unassembled WGS sequence"/>
</dbReference>
<keyword evidence="3 5" id="KW-1133">Transmembrane helix</keyword>
<evidence type="ECO:0000256" key="1">
    <source>
        <dbReference type="ARBA" id="ARBA00004141"/>
    </source>
</evidence>
<feature type="transmembrane region" description="Helical" evidence="5">
    <location>
        <begin position="71"/>
        <end position="94"/>
    </location>
</feature>
<dbReference type="InterPro" id="IPR004837">
    <property type="entry name" value="NaCa_Exmemb"/>
</dbReference>
<feature type="transmembrane region" description="Helical" evidence="5">
    <location>
        <begin position="39"/>
        <end position="59"/>
    </location>
</feature>
<feature type="transmembrane region" description="Helical" evidence="5">
    <location>
        <begin position="172"/>
        <end position="191"/>
    </location>
</feature>
<keyword evidence="4 5" id="KW-0472">Membrane</keyword>
<dbReference type="EMBL" id="JAMTCP010000007">
    <property type="protein sequence ID" value="MCP2258184.1"/>
    <property type="molecule type" value="Genomic_DNA"/>
</dbReference>
<dbReference type="PANTHER" id="PTHR37958:SF1">
    <property type="entry name" value="SODIUM-POTASSIUM_PROTON ANTIPORTER CHAA"/>
    <property type="match status" value="1"/>
</dbReference>
<comment type="subcellular location">
    <subcellularLocation>
        <location evidence="1">Membrane</location>
        <topology evidence="1">Multi-pass membrane protein</topology>
    </subcellularLocation>
</comment>
<feature type="transmembrane region" description="Helical" evidence="5">
    <location>
        <begin position="106"/>
        <end position="125"/>
    </location>
</feature>
<accession>A0ABT1HRP3</accession>
<comment type="caution">
    <text evidence="7">The sequence shown here is derived from an EMBL/GenBank/DDBJ whole genome shotgun (WGS) entry which is preliminary data.</text>
</comment>
<organism evidence="7 8">
    <name type="scientific">Streptoalloteichus tenebrarius (strain ATCC 17920 / DSM 40477 / JCM 4838 / CBS 697.72 / NBRC 16177 / NCIMB 11028 / NRRL B-12390 / A12253. 1 / ISP 5477)</name>
    <name type="common">Streptomyces tenebrarius</name>
    <dbReference type="NCBI Taxonomy" id="1933"/>
    <lineage>
        <taxon>Bacteria</taxon>
        <taxon>Bacillati</taxon>
        <taxon>Actinomycetota</taxon>
        <taxon>Actinomycetes</taxon>
        <taxon>Pseudonocardiales</taxon>
        <taxon>Pseudonocardiaceae</taxon>
        <taxon>Streptoalloteichus</taxon>
    </lineage>
</organism>
<evidence type="ECO:0000313" key="7">
    <source>
        <dbReference type="EMBL" id="MCP2258184.1"/>
    </source>
</evidence>
<evidence type="ECO:0000256" key="3">
    <source>
        <dbReference type="ARBA" id="ARBA00022989"/>
    </source>
</evidence>
<evidence type="ECO:0000256" key="5">
    <source>
        <dbReference type="SAM" id="Phobius"/>
    </source>
</evidence>
<name>A0ABT1HRP3_STRSD</name>
<dbReference type="InterPro" id="IPR052946">
    <property type="entry name" value="Alkaline_pH_Ca-Antiporter"/>
</dbReference>
<feature type="domain" description="Sodium/calcium exchanger membrane region" evidence="6">
    <location>
        <begin position="39"/>
        <end position="193"/>
    </location>
</feature>